<keyword evidence="2" id="KW-1185">Reference proteome</keyword>
<evidence type="ECO:0000313" key="2">
    <source>
        <dbReference type="Proteomes" id="UP000270094"/>
    </source>
</evidence>
<sequence length="159" mass="18048">MLRSINYLVAFASVSTCAPTMLPIRYLVQGSVDVERSPKETMNQWKLKVRYKLIEKIIATLKKVNVIACSYKFMYELYISETEALLLSGNNITPKVLMNLKHSRGGRALAAHHDNNIDAMSYPLYFPKVKMVVTQRALFVLRISSDDDGEDGLRPQSSF</sequence>
<dbReference type="EMBL" id="UYYB01030402">
    <property type="protein sequence ID" value="VDM73409.1"/>
    <property type="molecule type" value="Genomic_DNA"/>
</dbReference>
<organism evidence="1 2">
    <name type="scientific">Strongylus vulgaris</name>
    <name type="common">Blood worm</name>
    <dbReference type="NCBI Taxonomy" id="40348"/>
    <lineage>
        <taxon>Eukaryota</taxon>
        <taxon>Metazoa</taxon>
        <taxon>Ecdysozoa</taxon>
        <taxon>Nematoda</taxon>
        <taxon>Chromadorea</taxon>
        <taxon>Rhabditida</taxon>
        <taxon>Rhabditina</taxon>
        <taxon>Rhabditomorpha</taxon>
        <taxon>Strongyloidea</taxon>
        <taxon>Strongylidae</taxon>
        <taxon>Strongylus</taxon>
    </lineage>
</organism>
<name>A0A3P7J1B9_STRVU</name>
<dbReference type="AlphaFoldDB" id="A0A3P7J1B9"/>
<gene>
    <name evidence="1" type="ORF">SVUK_LOCUS8407</name>
</gene>
<accession>A0A3P7J1B9</accession>
<dbReference type="OrthoDB" id="5877444at2759"/>
<reference evidence="1 2" key="1">
    <citation type="submission" date="2018-11" db="EMBL/GenBank/DDBJ databases">
        <authorList>
            <consortium name="Pathogen Informatics"/>
        </authorList>
    </citation>
    <scope>NUCLEOTIDE SEQUENCE [LARGE SCALE GENOMIC DNA]</scope>
</reference>
<protein>
    <submittedName>
        <fullName evidence="1">Uncharacterized protein</fullName>
    </submittedName>
</protein>
<proteinExistence type="predicted"/>
<dbReference type="Proteomes" id="UP000270094">
    <property type="component" value="Unassembled WGS sequence"/>
</dbReference>
<evidence type="ECO:0000313" key="1">
    <source>
        <dbReference type="EMBL" id="VDM73409.1"/>
    </source>
</evidence>